<gene>
    <name evidence="1" type="ORF">FIV34_11925</name>
</gene>
<protein>
    <recommendedName>
        <fullName evidence="3">Ankyrin repeat domain-containing protein</fullName>
    </recommendedName>
</protein>
<reference evidence="1 2" key="1">
    <citation type="submission" date="2019-06" db="EMBL/GenBank/DDBJ databases">
        <title>A complete genome sequence for Luteibacter pinisoli MAH-14.</title>
        <authorList>
            <person name="Baltrus D.A."/>
        </authorList>
    </citation>
    <scope>NUCLEOTIDE SEQUENCE [LARGE SCALE GENOMIC DNA]</scope>
    <source>
        <strain evidence="1 2">MAH-14</strain>
    </source>
</reference>
<name>A0A4Y5Z6K4_9GAMM</name>
<evidence type="ECO:0000313" key="1">
    <source>
        <dbReference type="EMBL" id="QDE39868.1"/>
    </source>
</evidence>
<keyword evidence="2" id="KW-1185">Reference proteome</keyword>
<organism evidence="1 2">
    <name type="scientific">Luteibacter pinisoli</name>
    <dbReference type="NCBI Taxonomy" id="2589080"/>
    <lineage>
        <taxon>Bacteria</taxon>
        <taxon>Pseudomonadati</taxon>
        <taxon>Pseudomonadota</taxon>
        <taxon>Gammaproteobacteria</taxon>
        <taxon>Lysobacterales</taxon>
        <taxon>Rhodanobacteraceae</taxon>
        <taxon>Luteibacter</taxon>
    </lineage>
</organism>
<dbReference type="RefSeq" id="WP_139983020.1">
    <property type="nucleotide sequence ID" value="NZ_CP041046.1"/>
</dbReference>
<dbReference type="Proteomes" id="UP000316093">
    <property type="component" value="Chromosome"/>
</dbReference>
<dbReference type="AlphaFoldDB" id="A0A4Y5Z6K4"/>
<dbReference type="KEGG" id="lpy:FIV34_11925"/>
<proteinExistence type="predicted"/>
<sequence length="417" mass="45028">MTIRRRLRRNTHVKRPGMLSEPCRSAIASGNVRGASEHLADGLDGAMEGYFWDDPREARLKRLTLLSLATLVDSRRDQLLMLPLVLSRTGNVNQVDSAGRTLLHFAKTRRVARYLLEAGVPVEEGMKEPLLAALSAEPGIASFDDDIPLAFVDLHGHEPSILACVRAISAERSPMPGSAVFHESHWHHVMPGDTCDALRALPKIHQQRAEASIRITADLVALGNEGRLAEAGRLLMDNLGVFGAQDRPAPRVEMSLRTALRDALEQGRSDHVSRLVALGADISTLCYAYDIPEEGGAWRFARISALGLAALIACEAFGGEDDQSLGKRSLAALAHMMEAGPAGGMHAEGGGTLMHLAHHPDVARWLLEHGAPHDVPDLAGRLPADVLPSSIGRLIEAHHLSKTLATAKGEVRRSGRL</sequence>
<dbReference type="Gene3D" id="1.25.40.20">
    <property type="entry name" value="Ankyrin repeat-containing domain"/>
    <property type="match status" value="2"/>
</dbReference>
<dbReference type="SUPFAM" id="SSF48403">
    <property type="entry name" value="Ankyrin repeat"/>
    <property type="match status" value="1"/>
</dbReference>
<accession>A0A4Y5Z6K4</accession>
<evidence type="ECO:0008006" key="3">
    <source>
        <dbReference type="Google" id="ProtNLM"/>
    </source>
</evidence>
<dbReference type="InterPro" id="IPR036770">
    <property type="entry name" value="Ankyrin_rpt-contain_sf"/>
</dbReference>
<evidence type="ECO:0000313" key="2">
    <source>
        <dbReference type="Proteomes" id="UP000316093"/>
    </source>
</evidence>
<dbReference type="EMBL" id="CP041046">
    <property type="protein sequence ID" value="QDE39868.1"/>
    <property type="molecule type" value="Genomic_DNA"/>
</dbReference>